<evidence type="ECO:0000256" key="1">
    <source>
        <dbReference type="ARBA" id="ARBA00004123"/>
    </source>
</evidence>
<sequence length="143" mass="16560">MLPVDGRQLENVKGELLKLKKKEAADCQLWHNVAREEEQKKQTNKEIADWHQREATIKLGISQTALFNILKERQKISDEVKKNGNLSRKQKREGKSEEIETALLEWFKNARERKIVIARAILFQKAQDFSNILGDSDFKATDG</sequence>
<dbReference type="PROSITE" id="PS51253">
    <property type="entry name" value="HTH_CENPB"/>
    <property type="match status" value="1"/>
</dbReference>
<dbReference type="SUPFAM" id="SSF46689">
    <property type="entry name" value="Homeodomain-like"/>
    <property type="match status" value="1"/>
</dbReference>
<dbReference type="OrthoDB" id="6596490at2759"/>
<organism evidence="4 5">
    <name type="scientific">Araneus ventricosus</name>
    <name type="common">Orbweaver spider</name>
    <name type="synonym">Epeira ventricosa</name>
    <dbReference type="NCBI Taxonomy" id="182803"/>
    <lineage>
        <taxon>Eukaryota</taxon>
        <taxon>Metazoa</taxon>
        <taxon>Ecdysozoa</taxon>
        <taxon>Arthropoda</taxon>
        <taxon>Chelicerata</taxon>
        <taxon>Arachnida</taxon>
        <taxon>Araneae</taxon>
        <taxon>Araneomorphae</taxon>
        <taxon>Entelegynae</taxon>
        <taxon>Araneoidea</taxon>
        <taxon>Araneidae</taxon>
        <taxon>Araneus</taxon>
    </lineage>
</organism>
<dbReference type="GO" id="GO:0005634">
    <property type="term" value="C:nucleus"/>
    <property type="evidence" value="ECO:0007669"/>
    <property type="project" value="UniProtKB-SubCell"/>
</dbReference>
<evidence type="ECO:0000313" key="5">
    <source>
        <dbReference type="Proteomes" id="UP000499080"/>
    </source>
</evidence>
<reference evidence="4 5" key="1">
    <citation type="journal article" date="2019" name="Sci. Rep.">
        <title>Orb-weaving spider Araneus ventricosus genome elucidates the spidroin gene catalogue.</title>
        <authorList>
            <person name="Kono N."/>
            <person name="Nakamura H."/>
            <person name="Ohtoshi R."/>
            <person name="Moran D.A.P."/>
            <person name="Shinohara A."/>
            <person name="Yoshida Y."/>
            <person name="Fujiwara M."/>
            <person name="Mori M."/>
            <person name="Tomita M."/>
            <person name="Arakawa K."/>
        </authorList>
    </citation>
    <scope>NUCLEOTIDE SEQUENCE [LARGE SCALE GENOMIC DNA]</scope>
</reference>
<evidence type="ECO:0000259" key="3">
    <source>
        <dbReference type="PROSITE" id="PS51253"/>
    </source>
</evidence>
<dbReference type="InterPro" id="IPR006600">
    <property type="entry name" value="HTH_CenpB_DNA-bd_dom"/>
</dbReference>
<dbReference type="InterPro" id="IPR009057">
    <property type="entry name" value="Homeodomain-like_sf"/>
</dbReference>
<keyword evidence="5" id="KW-1185">Reference proteome</keyword>
<gene>
    <name evidence="4" type="ORF">AVEN_227514_1</name>
</gene>
<dbReference type="Gene3D" id="1.10.10.60">
    <property type="entry name" value="Homeodomain-like"/>
    <property type="match status" value="1"/>
</dbReference>
<comment type="subcellular location">
    <subcellularLocation>
        <location evidence="1">Nucleus</location>
    </subcellularLocation>
</comment>
<dbReference type="AlphaFoldDB" id="A0A4Y2C3M1"/>
<dbReference type="EMBL" id="BGPR01000144">
    <property type="protein sequence ID" value="GBL99002.1"/>
    <property type="molecule type" value="Genomic_DNA"/>
</dbReference>
<name>A0A4Y2C3M1_ARAVE</name>
<dbReference type="Proteomes" id="UP000499080">
    <property type="component" value="Unassembled WGS sequence"/>
</dbReference>
<feature type="domain" description="HTH CENPB-type" evidence="3">
    <location>
        <begin position="87"/>
        <end position="143"/>
    </location>
</feature>
<evidence type="ECO:0000313" key="4">
    <source>
        <dbReference type="EMBL" id="GBL99002.1"/>
    </source>
</evidence>
<accession>A0A4Y2C3M1</accession>
<keyword evidence="2" id="KW-0238">DNA-binding</keyword>
<evidence type="ECO:0000256" key="2">
    <source>
        <dbReference type="ARBA" id="ARBA00023125"/>
    </source>
</evidence>
<dbReference type="GO" id="GO:0003677">
    <property type="term" value="F:DNA binding"/>
    <property type="evidence" value="ECO:0007669"/>
    <property type="project" value="UniProtKB-KW"/>
</dbReference>
<protein>
    <recommendedName>
        <fullName evidence="3">HTH CENPB-type domain-containing protein</fullName>
    </recommendedName>
</protein>
<comment type="caution">
    <text evidence="4">The sequence shown here is derived from an EMBL/GenBank/DDBJ whole genome shotgun (WGS) entry which is preliminary data.</text>
</comment>
<dbReference type="Pfam" id="PF03221">
    <property type="entry name" value="HTH_Tnp_Tc5"/>
    <property type="match status" value="1"/>
</dbReference>
<proteinExistence type="predicted"/>